<dbReference type="OrthoDB" id="9798166at2"/>
<feature type="signal peptide" evidence="1">
    <location>
        <begin position="1"/>
        <end position="19"/>
    </location>
</feature>
<keyword evidence="4" id="KW-1185">Reference proteome</keyword>
<organism evidence="3 4">
    <name type="scientific">Mucilaginibacter polytrichastri</name>
    <dbReference type="NCBI Taxonomy" id="1302689"/>
    <lineage>
        <taxon>Bacteria</taxon>
        <taxon>Pseudomonadati</taxon>
        <taxon>Bacteroidota</taxon>
        <taxon>Sphingobacteriia</taxon>
        <taxon>Sphingobacteriales</taxon>
        <taxon>Sphingobacteriaceae</taxon>
        <taxon>Mucilaginibacter</taxon>
    </lineage>
</organism>
<dbReference type="AlphaFoldDB" id="A0A1Q6A1F7"/>
<evidence type="ECO:0000313" key="3">
    <source>
        <dbReference type="EMBL" id="OKS87828.1"/>
    </source>
</evidence>
<evidence type="ECO:0000313" key="4">
    <source>
        <dbReference type="Proteomes" id="UP000186720"/>
    </source>
</evidence>
<feature type="chain" id="PRO_5010372143" evidence="1">
    <location>
        <begin position="20"/>
        <end position="464"/>
    </location>
</feature>
<dbReference type="STRING" id="1302689.RG47T_3291"/>
<gene>
    <name evidence="3" type="ORF">RG47T_3291</name>
</gene>
<dbReference type="InterPro" id="IPR050491">
    <property type="entry name" value="AmpC-like"/>
</dbReference>
<dbReference type="Pfam" id="PF00144">
    <property type="entry name" value="Beta-lactamase"/>
    <property type="match status" value="1"/>
</dbReference>
<name>A0A1Q6A1F7_9SPHI</name>
<feature type="domain" description="Beta-lactamase-related" evidence="2">
    <location>
        <begin position="40"/>
        <end position="348"/>
    </location>
</feature>
<accession>A0A1Q6A1F7</accession>
<dbReference type="EMBL" id="MPPL01000001">
    <property type="protein sequence ID" value="OKS87828.1"/>
    <property type="molecule type" value="Genomic_DNA"/>
</dbReference>
<protein>
    <submittedName>
        <fullName evidence="3">Penicillin-binding protein 4</fullName>
    </submittedName>
</protein>
<dbReference type="PANTHER" id="PTHR46825:SF9">
    <property type="entry name" value="BETA-LACTAMASE-RELATED DOMAIN-CONTAINING PROTEIN"/>
    <property type="match status" value="1"/>
</dbReference>
<dbReference type="RefSeq" id="WP_074490377.1">
    <property type="nucleotide sequence ID" value="NZ_FPAM01000024.1"/>
</dbReference>
<dbReference type="SUPFAM" id="SSF56601">
    <property type="entry name" value="beta-lactamase/transpeptidase-like"/>
    <property type="match status" value="1"/>
</dbReference>
<dbReference type="InterPro" id="IPR012338">
    <property type="entry name" value="Beta-lactam/transpept-like"/>
</dbReference>
<comment type="caution">
    <text evidence="3">The sequence shown here is derived from an EMBL/GenBank/DDBJ whole genome shotgun (WGS) entry which is preliminary data.</text>
</comment>
<reference evidence="3 4" key="1">
    <citation type="submission" date="2016-11" db="EMBL/GenBank/DDBJ databases">
        <title>Whole Genome Sequencing of Mucilaginibacter polytrichastri RG4-7(T) isolated from the moss sample.</title>
        <authorList>
            <person name="Li Y."/>
        </authorList>
    </citation>
    <scope>NUCLEOTIDE SEQUENCE [LARGE SCALE GENOMIC DNA]</scope>
    <source>
        <strain evidence="3 4">RG4-7</strain>
    </source>
</reference>
<sequence length="464" mass="52890">MRKALILFCCLPFMGNAQSNNIKLIDLYLNGEYQQSFNGNVLIAQHGKTIYQKAFGYRNIDLKLPLNNSSVFELASVSKQFTALSILQLKEQGKLKLTDSLRAYFPQLPYHNITIQNLLTHTSGLPDYLNQMIKKWDHKQIAFNNDVIDFLAINKPKLLFTPGSQYEYSNTGYVILASIIEKLTGESYNNYLKQQIFKPLGMDSSRVYNTRRSKQDTIANYAYGYVYNAAYKKYVLPDSLKKFDFVYWLDGITGDGTVNSTTRDLLKWNNALLSNKLINALDQKDMLSPHVLTDTITNAHYGYGIDILKDELGNFTTHSGSWPGYTSVLTHYETGDYTVIVLSNNESNAVGISQALCHILNGRAVVQPYRHQETNVDPAILDKYVGTYMFTLKIELVKRDGKLYRHLPGRSINSDVELKPESPTKFFYSNRADIQIEFELDKQGNVAHSYLINYGLKIEARKSE</sequence>
<dbReference type="Proteomes" id="UP000186720">
    <property type="component" value="Unassembled WGS sequence"/>
</dbReference>
<dbReference type="Gene3D" id="3.40.710.10">
    <property type="entry name" value="DD-peptidase/beta-lactamase superfamily"/>
    <property type="match status" value="1"/>
</dbReference>
<evidence type="ECO:0000256" key="1">
    <source>
        <dbReference type="SAM" id="SignalP"/>
    </source>
</evidence>
<dbReference type="InterPro" id="IPR001466">
    <property type="entry name" value="Beta-lactam-related"/>
</dbReference>
<proteinExistence type="predicted"/>
<keyword evidence="1" id="KW-0732">Signal</keyword>
<dbReference type="PANTHER" id="PTHR46825">
    <property type="entry name" value="D-ALANYL-D-ALANINE-CARBOXYPEPTIDASE/ENDOPEPTIDASE AMPH"/>
    <property type="match status" value="1"/>
</dbReference>
<evidence type="ECO:0000259" key="2">
    <source>
        <dbReference type="Pfam" id="PF00144"/>
    </source>
</evidence>